<organism evidence="1 2">
    <name type="scientific">Chrysophaeum taylorii</name>
    <dbReference type="NCBI Taxonomy" id="2483200"/>
    <lineage>
        <taxon>Eukaryota</taxon>
        <taxon>Sar</taxon>
        <taxon>Stramenopiles</taxon>
        <taxon>Ochrophyta</taxon>
        <taxon>Pelagophyceae</taxon>
        <taxon>Pelagomonadales</taxon>
        <taxon>Pelagomonadaceae</taxon>
        <taxon>Chrysophaeum</taxon>
    </lineage>
</organism>
<reference evidence="1" key="1">
    <citation type="submission" date="2023-01" db="EMBL/GenBank/DDBJ databases">
        <title>Metagenome sequencing of chrysophaentin producing Chrysophaeum taylorii.</title>
        <authorList>
            <person name="Davison J."/>
            <person name="Bewley C."/>
        </authorList>
    </citation>
    <scope>NUCLEOTIDE SEQUENCE</scope>
    <source>
        <strain evidence="1">NIES-1699</strain>
    </source>
</reference>
<accession>A0AAD7XHI6</accession>
<proteinExistence type="predicted"/>
<dbReference type="PANTHER" id="PTHR16222:SF34">
    <property type="entry name" value="ADP-RIBOSYLGLYCOHYDROLASE"/>
    <property type="match status" value="1"/>
</dbReference>
<name>A0AAD7XHI6_9STRA</name>
<dbReference type="Gene3D" id="1.10.4080.10">
    <property type="entry name" value="ADP-ribosylation/Crystallin J1"/>
    <property type="match status" value="1"/>
</dbReference>
<dbReference type="PANTHER" id="PTHR16222">
    <property type="entry name" value="ADP-RIBOSYLGLYCOHYDROLASE"/>
    <property type="match status" value="1"/>
</dbReference>
<dbReference type="AlphaFoldDB" id="A0AAD7XHI6"/>
<dbReference type="Pfam" id="PF03747">
    <property type="entry name" value="ADP_ribosyl_GH"/>
    <property type="match status" value="1"/>
</dbReference>
<dbReference type="Proteomes" id="UP001230188">
    <property type="component" value="Unassembled WGS sequence"/>
</dbReference>
<comment type="caution">
    <text evidence="1">The sequence shown here is derived from an EMBL/GenBank/DDBJ whole genome shotgun (WGS) entry which is preliminary data.</text>
</comment>
<sequence>MSREDRVRGALWSFFAGDALAAPTHWYYGGRAQVARDYGKIVDYTKPVLELPGSIMAKSNTDGAGRGSYNPRKKTIIGDVINHGKKPYWDPARSYHYHCTLEAGENTLEAQLARVLMRSIASSGRFDPNDFRKSYVDFMTTPGTHDDAYASTCHRMFFANLVHRKLRPEECPDNDRHNVDTMDGLVLPTIAAIAEAYAAPDESPASRDLARRAAAETVRVTRNSPALENAAGALSDILFDLVVGKETDPRKAVQATYRIFPGDVDPMVACYLSESFPSTLQMAVTYSTDVWTALLANANAGGENVHRGSVLGAILGAGAGASKLPRRLVDGLAAKPNLETEIDTLLRALERRRGDPKG</sequence>
<keyword evidence="2" id="KW-1185">Reference proteome</keyword>
<dbReference type="EMBL" id="JAQMWT010000552">
    <property type="protein sequence ID" value="KAJ8599593.1"/>
    <property type="molecule type" value="Genomic_DNA"/>
</dbReference>
<evidence type="ECO:0008006" key="3">
    <source>
        <dbReference type="Google" id="ProtNLM"/>
    </source>
</evidence>
<protein>
    <recommendedName>
        <fullName evidence="3">ADP-ribosylglycohydrolase family protein</fullName>
    </recommendedName>
</protein>
<dbReference type="SUPFAM" id="SSF101478">
    <property type="entry name" value="ADP-ribosylglycohydrolase"/>
    <property type="match status" value="2"/>
</dbReference>
<dbReference type="InterPro" id="IPR005502">
    <property type="entry name" value="Ribosyl_crysJ1"/>
</dbReference>
<dbReference type="InterPro" id="IPR036705">
    <property type="entry name" value="Ribosyl_crysJ1_sf"/>
</dbReference>
<gene>
    <name evidence="1" type="ORF">CTAYLR_004708</name>
</gene>
<evidence type="ECO:0000313" key="2">
    <source>
        <dbReference type="Proteomes" id="UP001230188"/>
    </source>
</evidence>
<dbReference type="InterPro" id="IPR050792">
    <property type="entry name" value="ADP-ribosylglycohydrolase"/>
</dbReference>
<evidence type="ECO:0000313" key="1">
    <source>
        <dbReference type="EMBL" id="KAJ8599593.1"/>
    </source>
</evidence>